<keyword evidence="1" id="KW-0732">Signal</keyword>
<dbReference type="AlphaFoldDB" id="A0A7G9L7C6"/>
<gene>
    <name evidence="3" type="ORF">H9W90_09985</name>
</gene>
<dbReference type="Proteomes" id="UP000515808">
    <property type="component" value="Chromosome"/>
</dbReference>
<dbReference type="Gene3D" id="2.120.10.80">
    <property type="entry name" value="Kelch-type beta propeller"/>
    <property type="match status" value="1"/>
</dbReference>
<dbReference type="EMBL" id="CP060695">
    <property type="protein sequence ID" value="QNM84525.1"/>
    <property type="molecule type" value="Genomic_DNA"/>
</dbReference>
<feature type="domain" description="Secretion system C-terminal sorting" evidence="2">
    <location>
        <begin position="414"/>
        <end position="483"/>
    </location>
</feature>
<dbReference type="SUPFAM" id="SSF63829">
    <property type="entry name" value="Calcium-dependent phosphotriesterase"/>
    <property type="match status" value="1"/>
</dbReference>
<evidence type="ECO:0000256" key="1">
    <source>
        <dbReference type="ARBA" id="ARBA00022729"/>
    </source>
</evidence>
<protein>
    <submittedName>
        <fullName evidence="3">T9SS type A sorting domain-containing protein</fullName>
    </submittedName>
</protein>
<dbReference type="RefSeq" id="WP_187481457.1">
    <property type="nucleotide sequence ID" value="NZ_CP060695.1"/>
</dbReference>
<dbReference type="InterPro" id="IPR026444">
    <property type="entry name" value="Secre_tail"/>
</dbReference>
<evidence type="ECO:0000259" key="2">
    <source>
        <dbReference type="Pfam" id="PF18962"/>
    </source>
</evidence>
<dbReference type="InterPro" id="IPR015915">
    <property type="entry name" value="Kelch-typ_b-propeller"/>
</dbReference>
<dbReference type="Pfam" id="PF18962">
    <property type="entry name" value="Por_Secre_tail"/>
    <property type="match status" value="1"/>
</dbReference>
<evidence type="ECO:0000313" key="4">
    <source>
        <dbReference type="Proteomes" id="UP000515808"/>
    </source>
</evidence>
<dbReference type="NCBIfam" id="TIGR03803">
    <property type="entry name" value="Gloeo_Verruco"/>
    <property type="match status" value="3"/>
</dbReference>
<keyword evidence="4" id="KW-1185">Reference proteome</keyword>
<dbReference type="InterPro" id="IPR022519">
    <property type="entry name" value="Gloeo/Verruco_rpt"/>
</dbReference>
<reference evidence="3 4" key="1">
    <citation type="submission" date="2020-08" db="EMBL/GenBank/DDBJ databases">
        <title>Polaribacter sp. L12M9 isolated from gut of the Korean scallop.</title>
        <authorList>
            <person name="Jeong Y.S."/>
        </authorList>
    </citation>
    <scope>NUCLEOTIDE SEQUENCE [LARGE SCALE GENOMIC DNA]</scope>
    <source>
        <strain evidence="3 4">L12M9</strain>
    </source>
</reference>
<organism evidence="3 4">
    <name type="scientific">Polaribacter pectinis</name>
    <dbReference type="NCBI Taxonomy" id="2738844"/>
    <lineage>
        <taxon>Bacteria</taxon>
        <taxon>Pseudomonadati</taxon>
        <taxon>Bacteroidota</taxon>
        <taxon>Flavobacteriia</taxon>
        <taxon>Flavobacteriales</taxon>
        <taxon>Flavobacteriaceae</taxon>
    </lineage>
</organism>
<proteinExistence type="predicted"/>
<accession>A0A7G9L7C6</accession>
<evidence type="ECO:0000313" key="3">
    <source>
        <dbReference type="EMBL" id="QNM84525.1"/>
    </source>
</evidence>
<dbReference type="KEGG" id="ppec:H9W90_09985"/>
<dbReference type="NCBIfam" id="TIGR04183">
    <property type="entry name" value="Por_Secre_tail"/>
    <property type="match status" value="1"/>
</dbReference>
<sequence>MKKILLLVIYVIAFQLHAQTYMYGTTYEGGANGLGIIYRVDQNGQNFQKVFDFTTSTGGKPLGGLTLANGKLYGFTTEEGPVDNPGATAGFGSFFSFDPLTNNLTVIESLDDKSIIGSDINHSPLLANDGKLYIISAQSEVGVFNSIISTYDLGTQAISVLATLDRTTHGQGRSKLMQASNNHFYIATSNGGTNDFGTITRWNTSTNQLEVLFNSTGPGESPNHGFKNAQNGLIESSDGYLYGTSTQGGDITDVGVLFRIKLDGTDYSALEVFKSGIQDQGFYPYSGLTELNGLLYGNTSEENIDNVNAGTLFTYNLTTGVVDYFYTLDLEGYTPKGTMTLSTNNRLYFTTTGENGGNNGSLIEYNPINGNVTQRHSFNGTNGSKPYYDELAVVDFTSLSIDESSLLDNIVNTYPNPFQDVVNIKVEGSHLIETIKILDLKGSELYIDNSKSNESNVNTSFLSSGVYLLYIQTDLGSTTRKIIKE</sequence>
<name>A0A7G9L7C6_9FLAO</name>